<organism evidence="1 2">
    <name type="scientific">Cricetulus griseus</name>
    <name type="common">Chinese hamster</name>
    <name type="synonym">Cricetulus barabensis griseus</name>
    <dbReference type="NCBI Taxonomy" id="10029"/>
    <lineage>
        <taxon>Eukaryota</taxon>
        <taxon>Metazoa</taxon>
        <taxon>Chordata</taxon>
        <taxon>Craniata</taxon>
        <taxon>Vertebrata</taxon>
        <taxon>Euteleostomi</taxon>
        <taxon>Mammalia</taxon>
        <taxon>Eutheria</taxon>
        <taxon>Euarchontoglires</taxon>
        <taxon>Glires</taxon>
        <taxon>Rodentia</taxon>
        <taxon>Myomorpha</taxon>
        <taxon>Muroidea</taxon>
        <taxon>Cricetidae</taxon>
        <taxon>Cricetinae</taxon>
        <taxon>Cricetulus</taxon>
    </lineage>
</organism>
<dbReference type="Proteomes" id="UP000001075">
    <property type="component" value="Unassembled WGS sequence"/>
</dbReference>
<proteinExistence type="predicted"/>
<name>G3GTV2_CRIGR</name>
<protein>
    <submittedName>
        <fullName evidence="1">Uncharacterized protein</fullName>
    </submittedName>
</protein>
<dbReference type="AlphaFoldDB" id="G3GTV2"/>
<accession>G3GTV2</accession>
<dbReference type="InParanoid" id="G3GTV2"/>
<gene>
    <name evidence="1" type="ORF">I79_001091</name>
</gene>
<evidence type="ECO:0000313" key="2">
    <source>
        <dbReference type="Proteomes" id="UP000001075"/>
    </source>
</evidence>
<sequence length="54" mass="6022">MHPYRVSSELDILSPVYPNPRSLLALEVTELKGISMTKACHLCVGKCHRKAQSL</sequence>
<evidence type="ECO:0000313" key="1">
    <source>
        <dbReference type="EMBL" id="EGV94397.1"/>
    </source>
</evidence>
<reference evidence="2" key="1">
    <citation type="journal article" date="2011" name="Nat. Biotechnol.">
        <title>The genomic sequence of the Chinese hamster ovary (CHO)-K1 cell line.</title>
        <authorList>
            <person name="Xu X."/>
            <person name="Nagarajan H."/>
            <person name="Lewis N.E."/>
            <person name="Pan S."/>
            <person name="Cai Z."/>
            <person name="Liu X."/>
            <person name="Chen W."/>
            <person name="Xie M."/>
            <person name="Wang W."/>
            <person name="Hammond S."/>
            <person name="Andersen M.R."/>
            <person name="Neff N."/>
            <person name="Passarelli B."/>
            <person name="Koh W."/>
            <person name="Fan H.C."/>
            <person name="Wang J."/>
            <person name="Gui Y."/>
            <person name="Lee K.H."/>
            <person name="Betenbaugh M.J."/>
            <person name="Quake S.R."/>
            <person name="Famili I."/>
            <person name="Palsson B.O."/>
            <person name="Wang J."/>
        </authorList>
    </citation>
    <scope>NUCLEOTIDE SEQUENCE [LARGE SCALE GENOMIC DNA]</scope>
    <source>
        <strain evidence="2">CHO K1 cell line</strain>
    </source>
</reference>
<dbReference type="EMBL" id="JH000022">
    <property type="protein sequence ID" value="EGV94397.1"/>
    <property type="molecule type" value="Genomic_DNA"/>
</dbReference>